<evidence type="ECO:0000313" key="3">
    <source>
        <dbReference type="Proteomes" id="UP000020492"/>
    </source>
</evidence>
<accession>A0A016QLQ0</accession>
<feature type="compositionally biased region" description="Basic and acidic residues" evidence="1">
    <location>
        <begin position="155"/>
        <end position="167"/>
    </location>
</feature>
<gene>
    <name evidence="2" type="ORF">DEIPH_ctg052orf0026</name>
</gene>
<dbReference type="EMBL" id="JHAC01000050">
    <property type="protein sequence ID" value="EYB67030.1"/>
    <property type="molecule type" value="Genomic_DNA"/>
</dbReference>
<dbReference type="STRING" id="1476583.DEIPH_ctg052orf0026"/>
<reference evidence="2 3" key="1">
    <citation type="submission" date="2014-03" db="EMBL/GenBank/DDBJ databases">
        <title>Draft genome sequence of Deinococcus phoenicis 1P10ME.</title>
        <authorList>
            <person name="Stepanov V.G."/>
            <person name="Vaishampayan P."/>
            <person name="Venkateswaran K."/>
            <person name="Fox G.E."/>
        </authorList>
    </citation>
    <scope>NUCLEOTIDE SEQUENCE [LARGE SCALE GENOMIC DNA]</scope>
    <source>
        <strain evidence="2 3">1P10ME</strain>
    </source>
</reference>
<feature type="region of interest" description="Disordered" evidence="1">
    <location>
        <begin position="153"/>
        <end position="173"/>
    </location>
</feature>
<keyword evidence="3" id="KW-1185">Reference proteome</keyword>
<evidence type="ECO:0000256" key="1">
    <source>
        <dbReference type="SAM" id="MobiDB-lite"/>
    </source>
</evidence>
<evidence type="ECO:0000313" key="2">
    <source>
        <dbReference type="EMBL" id="EYB67030.1"/>
    </source>
</evidence>
<dbReference type="PATRIC" id="fig|1476583.3.peg.2889"/>
<sequence>MVTFSNPLTRRITDYLRGHQLGPENPLAVLGADGKPLSTDFEGQVSYWTGDLLPSSDPRYGKQVQALRKSFVFRNVTLEGVEMLADGVGADEPDWGFTVSRPLGDDEKPTEDEEALIRELEGILTSWWDRRDLPGLLQTALVTAIAHGRQPVRPRIPDRFRDSEGRLKQQPPEKSLDGLWLTLPDVADSGIYTDPDTLEDYGLTRLSLPVPGGGTRDGWELTRLDEDGRTIVRSITPDGDGTDSGALDLGGQLWLLELRFARGAVTRDVLANQDALNVGLTSLSRNTRWAAFEKTILLGVDPPLDDDGRIKPLTGPGAESYLQPSVAREVETQTGPDGQQVEVSRERMYPGASVNKLDPAEPKAIQAAIDQATANIYSILRQRFMLMDDQATVSGRSREVATGSYLRAVARYGVTVEAFIRALLMLAARVSAIVQGRPGRYDGLRPVVTCRQRVFEPSADAITTYQALQQAGVISLQTLRGLAGIADPDAEQQQIDRERGTSPPQPKPQP</sequence>
<comment type="caution">
    <text evidence="2">The sequence shown here is derived from an EMBL/GenBank/DDBJ whole genome shotgun (WGS) entry which is preliminary data.</text>
</comment>
<organism evidence="2 3">
    <name type="scientific">Deinococcus phoenicis</name>
    <dbReference type="NCBI Taxonomy" id="1476583"/>
    <lineage>
        <taxon>Bacteria</taxon>
        <taxon>Thermotogati</taxon>
        <taxon>Deinococcota</taxon>
        <taxon>Deinococci</taxon>
        <taxon>Deinococcales</taxon>
        <taxon>Deinococcaceae</taxon>
        <taxon>Deinococcus</taxon>
    </lineage>
</organism>
<dbReference type="Proteomes" id="UP000020492">
    <property type="component" value="Unassembled WGS sequence"/>
</dbReference>
<proteinExistence type="predicted"/>
<feature type="region of interest" description="Disordered" evidence="1">
    <location>
        <begin position="487"/>
        <end position="510"/>
    </location>
</feature>
<name>A0A016QLQ0_9DEIO</name>
<dbReference type="AlphaFoldDB" id="A0A016QLQ0"/>
<protein>
    <submittedName>
        <fullName evidence="2">Uncharacterized protein</fullName>
    </submittedName>
</protein>
<dbReference type="eggNOG" id="ENOG5033Z51">
    <property type="taxonomic scope" value="Bacteria"/>
</dbReference>